<sequence length="630" mass="64736">MSSVLTLGIRLAWGSKEQRLRSVAVAVATALGVAALLLVWSVARDRLVGAGAYSSEVGVVIAGTVAMVALPVVAMVATVAKLQIREREVTLANLRRLGLSATRTRLVAGVEVGIASVTGVLLGVPLFALLLALVQRIDVAGQPWNPGLLAVPLWGWAAVLVGVPAVAVVVAAWPPTESSERGVDPGVEPAAATRGAGLWRLLPLLVGLAACTWAMRRPSDGFVSDAQAYVVMAGVALAVLGLLLAAPVLVGLVADLGVRVARSPEATIAARRLQARPGAVLRVVATLMAVLAVLAGAPGVLAAFEDVAQYGEGERNLSRGQAAEVPVAASAAAATVARLEGAQGIEDVVDLPVVMVGVEGQDPDDEALLGVVATCADLTAVGAEVDGCVDDRVLMGDFRADLLAARSGRATPVRFDGEQPADVSAPLDLSAAVRVPSGELYDWRVAGGVDLVVPPSTPGMADLVAVTGHRLIVLAPPGRDLMSALDRAGVGGFSMNDSQDYDFTQGLFFLARLIAALLLLLGTFTLTVAMVDRACAHRQQDASLRKLGTAPGVLRRAQGLEALVPLLIGGVSAVLVGWFGGNTWLTLTGEEIDPAGLPWALLLGCVVASLVVAGVTMLGGRRGWRQVARS</sequence>
<dbReference type="EMBL" id="SZPY01000001">
    <property type="protein sequence ID" value="TKI64225.1"/>
    <property type="molecule type" value="Genomic_DNA"/>
</dbReference>
<dbReference type="OrthoDB" id="3395085at2"/>
<keyword evidence="1" id="KW-0812">Transmembrane</keyword>
<accession>A0A4U2YTN5</accession>
<gene>
    <name evidence="2" type="ORF">FC770_03445</name>
</gene>
<evidence type="ECO:0000313" key="3">
    <source>
        <dbReference type="Proteomes" id="UP000307808"/>
    </source>
</evidence>
<evidence type="ECO:0000256" key="1">
    <source>
        <dbReference type="SAM" id="Phobius"/>
    </source>
</evidence>
<feature type="transmembrane region" description="Helical" evidence="1">
    <location>
        <begin position="562"/>
        <end position="579"/>
    </location>
</feature>
<organism evidence="2 3">
    <name type="scientific">Nocardioides jishulii</name>
    <dbReference type="NCBI Taxonomy" id="2575440"/>
    <lineage>
        <taxon>Bacteria</taxon>
        <taxon>Bacillati</taxon>
        <taxon>Actinomycetota</taxon>
        <taxon>Actinomycetes</taxon>
        <taxon>Propionibacteriales</taxon>
        <taxon>Nocardioidaceae</taxon>
        <taxon>Nocardioides</taxon>
    </lineage>
</organism>
<proteinExistence type="predicted"/>
<feature type="transmembrane region" description="Helical" evidence="1">
    <location>
        <begin position="599"/>
        <end position="620"/>
    </location>
</feature>
<feature type="transmembrane region" description="Helical" evidence="1">
    <location>
        <begin position="105"/>
        <end position="133"/>
    </location>
</feature>
<feature type="transmembrane region" description="Helical" evidence="1">
    <location>
        <begin position="20"/>
        <end position="40"/>
    </location>
</feature>
<keyword evidence="1" id="KW-1133">Transmembrane helix</keyword>
<name>A0A4U2YTN5_9ACTN</name>
<keyword evidence="3" id="KW-1185">Reference proteome</keyword>
<reference evidence="2 3" key="1">
    <citation type="submission" date="2019-04" db="EMBL/GenBank/DDBJ databases">
        <authorList>
            <person name="Dong K."/>
        </authorList>
    </citation>
    <scope>NUCLEOTIDE SEQUENCE [LARGE SCALE GENOMIC DNA]</scope>
    <source>
        <strain evidence="3">dk3543</strain>
    </source>
</reference>
<dbReference type="Proteomes" id="UP000307808">
    <property type="component" value="Unassembled WGS sequence"/>
</dbReference>
<comment type="caution">
    <text evidence="2">The sequence shown here is derived from an EMBL/GenBank/DDBJ whole genome shotgun (WGS) entry which is preliminary data.</text>
</comment>
<evidence type="ECO:0000313" key="2">
    <source>
        <dbReference type="EMBL" id="TKI64225.1"/>
    </source>
</evidence>
<protein>
    <recommendedName>
        <fullName evidence="4">FtsX-like permease family protein</fullName>
    </recommendedName>
</protein>
<feature type="transmembrane region" description="Helical" evidence="1">
    <location>
        <begin position="507"/>
        <end position="531"/>
    </location>
</feature>
<feature type="transmembrane region" description="Helical" evidence="1">
    <location>
        <begin position="228"/>
        <end position="258"/>
    </location>
</feature>
<dbReference type="RefSeq" id="WP_137064685.1">
    <property type="nucleotide sequence ID" value="NZ_CP040748.1"/>
</dbReference>
<keyword evidence="1" id="KW-0472">Membrane</keyword>
<dbReference type="AlphaFoldDB" id="A0A4U2YTN5"/>
<feature type="transmembrane region" description="Helical" evidence="1">
    <location>
        <begin position="153"/>
        <end position="173"/>
    </location>
</feature>
<feature type="transmembrane region" description="Helical" evidence="1">
    <location>
        <begin position="198"/>
        <end position="216"/>
    </location>
</feature>
<feature type="transmembrane region" description="Helical" evidence="1">
    <location>
        <begin position="279"/>
        <end position="304"/>
    </location>
</feature>
<evidence type="ECO:0008006" key="4">
    <source>
        <dbReference type="Google" id="ProtNLM"/>
    </source>
</evidence>
<feature type="transmembrane region" description="Helical" evidence="1">
    <location>
        <begin position="60"/>
        <end position="84"/>
    </location>
</feature>